<dbReference type="AlphaFoldDB" id="A0A7D5M471"/>
<organism evidence="3 4">
    <name type="scientific">Nitrosopumilus ureiphilus</name>
    <dbReference type="NCBI Taxonomy" id="1470067"/>
    <lineage>
        <taxon>Archaea</taxon>
        <taxon>Nitrososphaerota</taxon>
        <taxon>Nitrososphaeria</taxon>
        <taxon>Nitrosopumilales</taxon>
        <taxon>Nitrosopumilaceae</taxon>
        <taxon>Nitrosopumilus</taxon>
    </lineage>
</organism>
<keyword evidence="4" id="KW-1185">Reference proteome</keyword>
<evidence type="ECO:0000256" key="2">
    <source>
        <dbReference type="SAM" id="Phobius"/>
    </source>
</evidence>
<evidence type="ECO:0000256" key="1">
    <source>
        <dbReference type="SAM" id="MobiDB-lite"/>
    </source>
</evidence>
<dbReference type="RefSeq" id="WP_179372828.1">
    <property type="nucleotide sequence ID" value="NZ_CP026995.1"/>
</dbReference>
<sequence length="248" mass="28112">MTDNNDKILPKDIDSDYSLPGRLEESNSDTCDSESVKPKSHTRVFLSIMVLSIVVSSGFYSFYFLNQTDIDSQIIENTLNLTPEQILANQYGVGDYGSEHAHAAIAVIVDNTKLNFGLPQFQLSSKYIHFENDNSYLIHKHATNVPLDMLFSSFGMEFTSDCIILNNNESSIKNKKFCAEQDQSLVFYVNGEEYPSDITQYVFQHNDRILISLGNEESISKHLKHLESLEIFDIPNNAPEYSENTITI</sequence>
<accession>A0A7D5M471</accession>
<dbReference type="Proteomes" id="UP000509478">
    <property type="component" value="Chromosome"/>
</dbReference>
<evidence type="ECO:0000313" key="4">
    <source>
        <dbReference type="Proteomes" id="UP000509478"/>
    </source>
</evidence>
<feature type="region of interest" description="Disordered" evidence="1">
    <location>
        <begin position="1"/>
        <end position="36"/>
    </location>
</feature>
<dbReference type="GeneID" id="56067676"/>
<evidence type="ECO:0000313" key="3">
    <source>
        <dbReference type="EMBL" id="QLH06726.1"/>
    </source>
</evidence>
<name>A0A7D5M471_9ARCH</name>
<keyword evidence="2" id="KW-0472">Membrane</keyword>
<keyword evidence="2" id="KW-0812">Transmembrane</keyword>
<proteinExistence type="predicted"/>
<dbReference type="KEGG" id="nue:C5F50_06265"/>
<dbReference type="OrthoDB" id="2572at2157"/>
<keyword evidence="2" id="KW-1133">Transmembrane helix</keyword>
<gene>
    <name evidence="3" type="ORF">C5F50_06265</name>
</gene>
<protein>
    <recommendedName>
        <fullName evidence="5">Protein-disulfide isomerase</fullName>
    </recommendedName>
</protein>
<reference evidence="3 4" key="1">
    <citation type="submission" date="2018-02" db="EMBL/GenBank/DDBJ databases">
        <title>Complete genome of Nitrosopumilus ureaphilus PS0.</title>
        <authorList>
            <person name="Qin W."/>
            <person name="Zheng Y."/>
            <person name="Stahl D.A."/>
        </authorList>
    </citation>
    <scope>NUCLEOTIDE SEQUENCE [LARGE SCALE GENOMIC DNA]</scope>
    <source>
        <strain evidence="3 4">PS0</strain>
    </source>
</reference>
<dbReference type="EMBL" id="CP026995">
    <property type="protein sequence ID" value="QLH06726.1"/>
    <property type="molecule type" value="Genomic_DNA"/>
</dbReference>
<evidence type="ECO:0008006" key="5">
    <source>
        <dbReference type="Google" id="ProtNLM"/>
    </source>
</evidence>
<feature type="compositionally biased region" description="Basic and acidic residues" evidence="1">
    <location>
        <begin position="1"/>
        <end position="14"/>
    </location>
</feature>
<feature type="transmembrane region" description="Helical" evidence="2">
    <location>
        <begin position="44"/>
        <end position="65"/>
    </location>
</feature>